<reference evidence="3" key="2">
    <citation type="submission" date="2017-09" db="EMBL/GenBank/DDBJ databases">
        <title>FDA dAtabase for Regulatory Grade micrObial Sequences (FDA-ARGOS): Supporting development and validation of Infectious Disease Dx tests.</title>
        <authorList>
            <person name="Minogue T."/>
            <person name="Wolcott M."/>
            <person name="Wasieloski L."/>
            <person name="Aguilar W."/>
            <person name="Moore D."/>
            <person name="Tallon L."/>
            <person name="Sadzewicz L."/>
            <person name="Ott S."/>
            <person name="Zhao X."/>
            <person name="Nagaraj S."/>
            <person name="Vavikolanu K."/>
            <person name="Aluvathingal J."/>
            <person name="Nadendla S."/>
            <person name="Sichtig H."/>
        </authorList>
    </citation>
    <scope>NUCLEOTIDE SEQUENCE [LARGE SCALE GENOMIC DNA]</scope>
    <source>
        <strain evidence="3">FDAARGOS_387</strain>
    </source>
</reference>
<dbReference type="RefSeq" id="WP_051323409.1">
    <property type="nucleotide sequence ID" value="NZ_CAADJA010000002.1"/>
</dbReference>
<keyword evidence="3" id="KW-1185">Reference proteome</keyword>
<protein>
    <submittedName>
        <fullName evidence="1">Uncharacterized protein</fullName>
    </submittedName>
</protein>
<organism evidence="1 3">
    <name type="scientific">Budvicia aquatica</name>
    <dbReference type="NCBI Taxonomy" id="82979"/>
    <lineage>
        <taxon>Bacteria</taxon>
        <taxon>Pseudomonadati</taxon>
        <taxon>Pseudomonadota</taxon>
        <taxon>Gammaproteobacteria</taxon>
        <taxon>Enterobacterales</taxon>
        <taxon>Budviciaceae</taxon>
        <taxon>Budvicia</taxon>
    </lineage>
</organism>
<dbReference type="Proteomes" id="UP000373449">
    <property type="component" value="Unassembled WGS sequence"/>
</dbReference>
<dbReference type="OrthoDB" id="6556283at2"/>
<accession>A0A2C6C484</accession>
<dbReference type="Proteomes" id="UP000224974">
    <property type="component" value="Unassembled WGS sequence"/>
</dbReference>
<dbReference type="AlphaFoldDB" id="A0A2C6C484"/>
<proteinExistence type="predicted"/>
<evidence type="ECO:0000313" key="4">
    <source>
        <dbReference type="Proteomes" id="UP000373449"/>
    </source>
</evidence>
<dbReference type="EMBL" id="PDDX01000001">
    <property type="protein sequence ID" value="PHI31160.1"/>
    <property type="molecule type" value="Genomic_DNA"/>
</dbReference>
<dbReference type="EMBL" id="CAADJA010000002">
    <property type="protein sequence ID" value="VFS51414.1"/>
    <property type="molecule type" value="Genomic_DNA"/>
</dbReference>
<name>A0A2C6C484_9GAMM</name>
<reference evidence="2 4" key="3">
    <citation type="submission" date="2019-03" db="EMBL/GenBank/DDBJ databases">
        <authorList>
            <consortium name="Pathogen Informatics"/>
        </authorList>
    </citation>
    <scope>NUCLEOTIDE SEQUENCE [LARGE SCALE GENOMIC DNA]</scope>
    <source>
        <strain evidence="2 4">NCTC12282</strain>
    </source>
</reference>
<evidence type="ECO:0000313" key="2">
    <source>
        <dbReference type="EMBL" id="VFS51414.1"/>
    </source>
</evidence>
<reference evidence="1" key="1">
    <citation type="submission" date="2017-09" db="EMBL/GenBank/DDBJ databases">
        <title>FDA dAtabase for Regulatory Grade micrObial Sequences (FDA-ARGOS): Supporting development and validation of Infectious Disease Dx tests.</title>
        <authorList>
            <person name="Minogue T."/>
            <person name="Wolcott M."/>
            <person name="Wasieloski L."/>
            <person name="Aguilar W."/>
            <person name="Moore D."/>
            <person name="Tallon L.J."/>
            <person name="Sadzewicz L."/>
            <person name="Ott S."/>
            <person name="Zhao X."/>
            <person name="Nagaraj S."/>
            <person name="Vavikolanu K."/>
            <person name="Aluvathingal J."/>
            <person name="Nadendla S."/>
            <person name="Sichtig H."/>
        </authorList>
    </citation>
    <scope>NUCLEOTIDE SEQUENCE</scope>
    <source>
        <strain evidence="1">FDAARGOS_387</strain>
    </source>
</reference>
<evidence type="ECO:0000313" key="1">
    <source>
        <dbReference type="EMBL" id="PHI31160.1"/>
    </source>
</evidence>
<dbReference type="STRING" id="1111728.GCA_000427805_03711"/>
<gene>
    <name evidence="1" type="ORF">CRN84_18350</name>
    <name evidence="2" type="ORF">NCTC12282_05057</name>
</gene>
<evidence type="ECO:0000313" key="3">
    <source>
        <dbReference type="Proteomes" id="UP000224974"/>
    </source>
</evidence>
<sequence length="188" mass="20614">MEISKKLNLVVQVETDSGNIYVHSTPIRKEIYREHFIPLSKTFTAIFSQGLSVIAGPRVAYLMLETVCKDMNIWEGERGVKNTLVQEIIRSSSVIIPVDGRGWDDQPLDVAISRGVVDLDDVMGELVFFTCVSAINKPSQAIRMMDDVSSLWGSVCTSLNCTEWVASLPTSTIAEISGETATISSVPS</sequence>